<comment type="caution">
    <text evidence="2">The sequence shown here is derived from an EMBL/GenBank/DDBJ whole genome shotgun (WGS) entry which is preliminary data.</text>
</comment>
<name>A0AAD7WT93_9TELE</name>
<evidence type="ECO:0000313" key="2">
    <source>
        <dbReference type="EMBL" id="KAJ8408180.1"/>
    </source>
</evidence>
<evidence type="ECO:0000256" key="1">
    <source>
        <dbReference type="SAM" id="MobiDB-lite"/>
    </source>
</evidence>
<dbReference type="AlphaFoldDB" id="A0AAD7WT93"/>
<accession>A0AAD7WT93</accession>
<sequence>MLSRPWKLAQEEGRAYKRRTRLEFGTYRPKIGWGSTDQRQNNERFSQTQKDYQDYQSGQAPMQDNRHGCGNEDWRGGAERAGRRGQGQGGWYRPRPQPRQCQREWMQHCDH</sequence>
<organism evidence="2 3">
    <name type="scientific">Aldrovandia affinis</name>
    <dbReference type="NCBI Taxonomy" id="143900"/>
    <lineage>
        <taxon>Eukaryota</taxon>
        <taxon>Metazoa</taxon>
        <taxon>Chordata</taxon>
        <taxon>Craniata</taxon>
        <taxon>Vertebrata</taxon>
        <taxon>Euteleostomi</taxon>
        <taxon>Actinopterygii</taxon>
        <taxon>Neopterygii</taxon>
        <taxon>Teleostei</taxon>
        <taxon>Notacanthiformes</taxon>
        <taxon>Halosauridae</taxon>
        <taxon>Aldrovandia</taxon>
    </lineage>
</organism>
<feature type="region of interest" description="Disordered" evidence="1">
    <location>
        <begin position="28"/>
        <end position="111"/>
    </location>
</feature>
<evidence type="ECO:0000313" key="3">
    <source>
        <dbReference type="Proteomes" id="UP001221898"/>
    </source>
</evidence>
<gene>
    <name evidence="2" type="ORF">AAFF_G00264080</name>
</gene>
<feature type="compositionally biased region" description="Polar residues" evidence="1">
    <location>
        <begin position="35"/>
        <end position="62"/>
    </location>
</feature>
<reference evidence="2" key="1">
    <citation type="journal article" date="2023" name="Science">
        <title>Genome structures resolve the early diversification of teleost fishes.</title>
        <authorList>
            <person name="Parey E."/>
            <person name="Louis A."/>
            <person name="Montfort J."/>
            <person name="Bouchez O."/>
            <person name="Roques C."/>
            <person name="Iampietro C."/>
            <person name="Lluch J."/>
            <person name="Castinel A."/>
            <person name="Donnadieu C."/>
            <person name="Desvignes T."/>
            <person name="Floi Bucao C."/>
            <person name="Jouanno E."/>
            <person name="Wen M."/>
            <person name="Mejri S."/>
            <person name="Dirks R."/>
            <person name="Jansen H."/>
            <person name="Henkel C."/>
            <person name="Chen W.J."/>
            <person name="Zahm M."/>
            <person name="Cabau C."/>
            <person name="Klopp C."/>
            <person name="Thompson A.W."/>
            <person name="Robinson-Rechavi M."/>
            <person name="Braasch I."/>
            <person name="Lecointre G."/>
            <person name="Bobe J."/>
            <person name="Postlethwait J.H."/>
            <person name="Berthelot C."/>
            <person name="Roest Crollius H."/>
            <person name="Guiguen Y."/>
        </authorList>
    </citation>
    <scope>NUCLEOTIDE SEQUENCE</scope>
    <source>
        <strain evidence="2">NC1722</strain>
    </source>
</reference>
<protein>
    <submittedName>
        <fullName evidence="2">Uncharacterized protein</fullName>
    </submittedName>
</protein>
<feature type="compositionally biased region" description="Basic and acidic residues" evidence="1">
    <location>
        <begin position="101"/>
        <end position="111"/>
    </location>
</feature>
<dbReference type="Proteomes" id="UP001221898">
    <property type="component" value="Unassembled WGS sequence"/>
</dbReference>
<feature type="compositionally biased region" description="Low complexity" evidence="1">
    <location>
        <begin position="91"/>
        <end position="100"/>
    </location>
</feature>
<feature type="compositionally biased region" description="Basic and acidic residues" evidence="1">
    <location>
        <begin position="64"/>
        <end position="82"/>
    </location>
</feature>
<dbReference type="EMBL" id="JAINUG010000036">
    <property type="protein sequence ID" value="KAJ8408180.1"/>
    <property type="molecule type" value="Genomic_DNA"/>
</dbReference>
<proteinExistence type="predicted"/>
<keyword evidence="3" id="KW-1185">Reference proteome</keyword>